<dbReference type="STRING" id="7370.A0A1I8MQJ7"/>
<dbReference type="InterPro" id="IPR050309">
    <property type="entry name" value="Type-B_Carboxylest/Lipase"/>
</dbReference>
<dbReference type="GeneID" id="101887332"/>
<evidence type="ECO:0000256" key="6">
    <source>
        <dbReference type="RuleBase" id="RU361235"/>
    </source>
</evidence>
<dbReference type="Proteomes" id="UP001652621">
    <property type="component" value="Unplaced"/>
</dbReference>
<keyword evidence="2" id="KW-0719">Serine esterase</keyword>
<protein>
    <recommendedName>
        <fullName evidence="6">Carboxylic ester hydrolase</fullName>
        <ecNumber evidence="6">3.1.1.-</ecNumber>
    </recommendedName>
</protein>
<sequence>MLIKVGIFLLIMTTGCYADVNTITVDTTLGAIKGIEMETRFGNKFWSFRGIRYVEPPLGELRFQNPQPIKAWKPEVLDATSDGPLCPQVTEHMDMLAEDCLHLNIYTKSLNSDQPLKPVIVFIHPGGFHGGTGISVLMGPRYFMERDIVLVTFNYRLASLGFLAINTAQATGNMGLKDQVMVLRWIRDHIEKFGGDSNSVTLWGYSAGSLSVGLHMLSPMSKGLFHRAIMQSASPLGHFRYDNNQMELAEKQAKLLECPTAPVADMVKCLKEKPMMDYVKTSTDMFESNWNPIYNWFPVVEADFGQERFLTEDPYKTMMSGNINKVPLMIGLAEYELYFFAHHTLLNEEQRQHFIDEFDKYAPIYFMYERSGPMSANISQQLGAYYLQGNPIEFPKSVEKFAEVYSDSLICFANHRFLQMIAEHVPVYNYLFNYKGRYNYFKLDEALGAMHLDELLYFFNSPLLTPTFTAGDPENDTIERLTRLWYEFAKKGDPNNPSDDYLKNIQWPLHSSNNMEYLQIDEDVNVKMNGIFSDRMKFWETLFPLQEVIGKF</sequence>
<keyword evidence="9" id="KW-1185">Reference proteome</keyword>
<dbReference type="InterPro" id="IPR029058">
    <property type="entry name" value="AB_hydrolase_fold"/>
</dbReference>
<dbReference type="VEuPathDB" id="VectorBase:MDOA007416"/>
<dbReference type="OrthoDB" id="19653at2759"/>
<dbReference type="GO" id="GO:0052689">
    <property type="term" value="F:carboxylic ester hydrolase activity"/>
    <property type="evidence" value="ECO:0007669"/>
    <property type="project" value="UniProtKB-KW"/>
</dbReference>
<evidence type="ECO:0000256" key="2">
    <source>
        <dbReference type="ARBA" id="ARBA00022487"/>
    </source>
</evidence>
<evidence type="ECO:0000313" key="9">
    <source>
        <dbReference type="Proteomes" id="UP001652621"/>
    </source>
</evidence>
<dbReference type="KEGG" id="mde:101887332"/>
<reference evidence="8" key="1">
    <citation type="submission" date="2020-05" db="UniProtKB">
        <authorList>
            <consortium name="EnsemblMetazoa"/>
        </authorList>
    </citation>
    <scope>IDENTIFICATION</scope>
    <source>
        <strain evidence="8">Aabys</strain>
    </source>
</reference>
<keyword evidence="5" id="KW-0325">Glycoprotein</keyword>
<dbReference type="Pfam" id="PF00135">
    <property type="entry name" value="COesterase"/>
    <property type="match status" value="1"/>
</dbReference>
<evidence type="ECO:0000313" key="10">
    <source>
        <dbReference type="RefSeq" id="XP_005180748.2"/>
    </source>
</evidence>
<dbReference type="Gene3D" id="3.40.50.1820">
    <property type="entry name" value="alpha/beta hydrolase"/>
    <property type="match status" value="1"/>
</dbReference>
<evidence type="ECO:0000259" key="7">
    <source>
        <dbReference type="Pfam" id="PF00135"/>
    </source>
</evidence>
<dbReference type="PANTHER" id="PTHR11559">
    <property type="entry name" value="CARBOXYLESTERASE"/>
    <property type="match status" value="1"/>
</dbReference>
<organism evidence="8">
    <name type="scientific">Musca domestica</name>
    <name type="common">House fly</name>
    <dbReference type="NCBI Taxonomy" id="7370"/>
    <lineage>
        <taxon>Eukaryota</taxon>
        <taxon>Metazoa</taxon>
        <taxon>Ecdysozoa</taxon>
        <taxon>Arthropoda</taxon>
        <taxon>Hexapoda</taxon>
        <taxon>Insecta</taxon>
        <taxon>Pterygota</taxon>
        <taxon>Neoptera</taxon>
        <taxon>Endopterygota</taxon>
        <taxon>Diptera</taxon>
        <taxon>Brachycera</taxon>
        <taxon>Muscomorpha</taxon>
        <taxon>Muscoidea</taxon>
        <taxon>Muscidae</taxon>
        <taxon>Musca</taxon>
    </lineage>
</organism>
<keyword evidence="6" id="KW-0732">Signal</keyword>
<evidence type="ECO:0000256" key="3">
    <source>
        <dbReference type="ARBA" id="ARBA00022801"/>
    </source>
</evidence>
<comment type="similarity">
    <text evidence="1 6">Belongs to the type-B carboxylesterase/lipase family.</text>
</comment>
<feature type="chain" id="PRO_5044514259" description="Carboxylic ester hydrolase" evidence="6">
    <location>
        <begin position="19"/>
        <end position="552"/>
    </location>
</feature>
<accession>A0A1I8MQJ7</accession>
<evidence type="ECO:0000256" key="4">
    <source>
        <dbReference type="ARBA" id="ARBA00023157"/>
    </source>
</evidence>
<dbReference type="RefSeq" id="XP_005180748.2">
    <property type="nucleotide sequence ID" value="XM_005180691.3"/>
</dbReference>
<name>A0A1I8MQJ7_MUSDO</name>
<evidence type="ECO:0000256" key="1">
    <source>
        <dbReference type="ARBA" id="ARBA00005964"/>
    </source>
</evidence>
<keyword evidence="3 6" id="KW-0378">Hydrolase</keyword>
<dbReference type="AlphaFoldDB" id="A0A1I8MQJ7"/>
<keyword evidence="4" id="KW-1015">Disulfide bond</keyword>
<evidence type="ECO:0000256" key="5">
    <source>
        <dbReference type="ARBA" id="ARBA00023180"/>
    </source>
</evidence>
<dbReference type="EC" id="3.1.1.-" evidence="6"/>
<feature type="signal peptide" evidence="6">
    <location>
        <begin position="1"/>
        <end position="18"/>
    </location>
</feature>
<evidence type="ECO:0000313" key="8">
    <source>
        <dbReference type="EnsemblMetazoa" id="MDOA007416-PA"/>
    </source>
</evidence>
<dbReference type="PROSITE" id="PS51257">
    <property type="entry name" value="PROKAR_LIPOPROTEIN"/>
    <property type="match status" value="1"/>
</dbReference>
<dbReference type="VEuPathDB" id="VectorBase:MDOMA2_020407"/>
<dbReference type="EnsemblMetazoa" id="MDOA007416-RA">
    <property type="protein sequence ID" value="MDOA007416-PA"/>
    <property type="gene ID" value="MDOA007416"/>
</dbReference>
<dbReference type="FunFam" id="3.40.50.1820:FF:000155">
    <property type="entry name" value="Carboxylic ester hydrolase"/>
    <property type="match status" value="1"/>
</dbReference>
<proteinExistence type="inferred from homology"/>
<reference evidence="10" key="2">
    <citation type="submission" date="2025-04" db="UniProtKB">
        <authorList>
            <consortium name="RefSeq"/>
        </authorList>
    </citation>
    <scope>IDENTIFICATION</scope>
    <source>
        <strain evidence="10">Aabys</strain>
    </source>
</reference>
<dbReference type="InterPro" id="IPR002018">
    <property type="entry name" value="CarbesteraseB"/>
</dbReference>
<gene>
    <name evidence="8" type="primary">101887332</name>
    <name evidence="10" type="synonym">LOC101887332</name>
</gene>
<dbReference type="InterPro" id="IPR019826">
    <property type="entry name" value="Carboxylesterase_B_AS"/>
</dbReference>
<feature type="domain" description="Carboxylesterase type B" evidence="7">
    <location>
        <begin position="23"/>
        <end position="539"/>
    </location>
</feature>
<dbReference type="SUPFAM" id="SSF53474">
    <property type="entry name" value="alpha/beta-Hydrolases"/>
    <property type="match status" value="1"/>
</dbReference>
<dbReference type="eggNOG" id="KOG1516">
    <property type="taxonomic scope" value="Eukaryota"/>
</dbReference>
<dbReference type="PROSITE" id="PS00122">
    <property type="entry name" value="CARBOXYLESTERASE_B_1"/>
    <property type="match status" value="1"/>
</dbReference>